<sequence>MAPKTPEAVTSTVPTSKEKVQPENLPLVWTNITIFIFLHATAIVGLYYAVTQPTWQGWVLGVVSSFCSGLGTTAGAHRLWSHRAYKAKLPLRILLMLFNSLACQNDIYEWSRDHRVHHKFSETTGDPHDINRGFFFAHMGWLMKKKHPDVITKGKTVDCSDLLEDPVIRFQRRFYVPLAFFCGFFIPTFIPVYFWNERIWFAFITNGILRYVVTLHFTWLINSAAHWRGNKPYNRFMTAVENIYVTWWALGEGFHNYHHTFPHDYATSEYGWNRNFTCMFIDFMAILGQAYDLKSVPKEVVEKTKLKTGDGTTTFGPSVEELQKMKQH</sequence>
<dbReference type="InterPro" id="IPR001522">
    <property type="entry name" value="FADS-1_CS"/>
</dbReference>
<keyword evidence="9" id="KW-0408">Iron</keyword>
<proteinExistence type="inferred from homology"/>
<accession>A0ABM1B5K8</accession>
<name>A0ABM1B5K8_LIMPO</name>
<reference evidence="17 18" key="1">
    <citation type="submission" date="2025-05" db="UniProtKB">
        <authorList>
            <consortium name="RefSeq"/>
        </authorList>
    </citation>
    <scope>IDENTIFICATION</scope>
    <source>
        <tissue evidence="17 18">Muscle</tissue>
    </source>
</reference>
<feature type="transmembrane region" description="Helical" evidence="14">
    <location>
        <begin position="27"/>
        <end position="49"/>
    </location>
</feature>
<dbReference type="CDD" id="cd03505">
    <property type="entry name" value="Delta9-FADS-like"/>
    <property type="match status" value="1"/>
</dbReference>
<gene>
    <name evidence="17 18" type="primary">LOC106460145</name>
</gene>
<organism evidence="16 18">
    <name type="scientific">Limulus polyphemus</name>
    <name type="common">Atlantic horseshoe crab</name>
    <dbReference type="NCBI Taxonomy" id="6850"/>
    <lineage>
        <taxon>Eukaryota</taxon>
        <taxon>Metazoa</taxon>
        <taxon>Ecdysozoa</taxon>
        <taxon>Arthropoda</taxon>
        <taxon>Chelicerata</taxon>
        <taxon>Merostomata</taxon>
        <taxon>Xiphosura</taxon>
        <taxon>Limulidae</taxon>
        <taxon>Limulus</taxon>
    </lineage>
</organism>
<evidence type="ECO:0000256" key="7">
    <source>
        <dbReference type="ARBA" id="ARBA00022989"/>
    </source>
</evidence>
<dbReference type="PANTHER" id="PTHR11351">
    <property type="entry name" value="ACYL-COA DESATURASE"/>
    <property type="match status" value="1"/>
</dbReference>
<keyword evidence="4 13" id="KW-0812">Transmembrane</keyword>
<comment type="domain">
    <text evidence="13">The histidine box domains are involved in binding the catalytic metal ions.</text>
</comment>
<evidence type="ECO:0000256" key="14">
    <source>
        <dbReference type="SAM" id="Phobius"/>
    </source>
</evidence>
<feature type="domain" description="Fatty acid desaturase" evidence="15">
    <location>
        <begin position="53"/>
        <end position="263"/>
    </location>
</feature>
<keyword evidence="8 13" id="KW-0560">Oxidoreductase</keyword>
<keyword evidence="10" id="KW-0443">Lipid metabolism</keyword>
<evidence type="ECO:0000259" key="15">
    <source>
        <dbReference type="Pfam" id="PF00487"/>
    </source>
</evidence>
<evidence type="ECO:0000313" key="17">
    <source>
        <dbReference type="RefSeq" id="XP_013775282.1"/>
    </source>
</evidence>
<comment type="subcellular location">
    <subcellularLocation>
        <location evidence="1">Membrane</location>
        <topology evidence="1">Multi-pass membrane protein</topology>
    </subcellularLocation>
</comment>
<keyword evidence="3 13" id="KW-0444">Lipid biosynthesis</keyword>
<keyword evidence="6" id="KW-0276">Fatty acid metabolism</keyword>
<feature type="transmembrane region" description="Helical" evidence="14">
    <location>
        <begin position="174"/>
        <end position="194"/>
    </location>
</feature>
<keyword evidence="12 13" id="KW-0275">Fatty acid biosynthesis</keyword>
<keyword evidence="5" id="KW-0479">Metal-binding</keyword>
<dbReference type="PRINTS" id="PR00075">
    <property type="entry name" value="FACDDSATRASE"/>
</dbReference>
<evidence type="ECO:0000313" key="18">
    <source>
        <dbReference type="RefSeq" id="XP_013775283.1"/>
    </source>
</evidence>
<evidence type="ECO:0000256" key="1">
    <source>
        <dbReference type="ARBA" id="ARBA00004141"/>
    </source>
</evidence>
<evidence type="ECO:0000256" key="4">
    <source>
        <dbReference type="ARBA" id="ARBA00022692"/>
    </source>
</evidence>
<evidence type="ECO:0000256" key="3">
    <source>
        <dbReference type="ARBA" id="ARBA00022516"/>
    </source>
</evidence>
<evidence type="ECO:0000313" key="16">
    <source>
        <dbReference type="Proteomes" id="UP000694941"/>
    </source>
</evidence>
<comment type="cofactor">
    <cofactor evidence="13">
        <name>Fe(2+)</name>
        <dbReference type="ChEBI" id="CHEBI:29033"/>
    </cofactor>
</comment>
<keyword evidence="7 14" id="KW-1133">Transmembrane helix</keyword>
<dbReference type="PROSITE" id="PS00476">
    <property type="entry name" value="FATTY_ACID_DESATUR_1"/>
    <property type="match status" value="1"/>
</dbReference>
<feature type="transmembrane region" description="Helical" evidence="14">
    <location>
        <begin position="200"/>
        <end position="221"/>
    </location>
</feature>
<evidence type="ECO:0000256" key="8">
    <source>
        <dbReference type="ARBA" id="ARBA00023002"/>
    </source>
</evidence>
<dbReference type="Pfam" id="PF00487">
    <property type="entry name" value="FA_desaturase"/>
    <property type="match status" value="1"/>
</dbReference>
<evidence type="ECO:0000256" key="6">
    <source>
        <dbReference type="ARBA" id="ARBA00022832"/>
    </source>
</evidence>
<keyword evidence="16" id="KW-1185">Reference proteome</keyword>
<evidence type="ECO:0000256" key="9">
    <source>
        <dbReference type="ARBA" id="ARBA00023004"/>
    </source>
</evidence>
<evidence type="ECO:0000256" key="2">
    <source>
        <dbReference type="ARBA" id="ARBA00009295"/>
    </source>
</evidence>
<dbReference type="InterPro" id="IPR005804">
    <property type="entry name" value="FA_desaturase_dom"/>
</dbReference>
<dbReference type="PANTHER" id="PTHR11351:SF31">
    <property type="entry name" value="DESATURASE 1, ISOFORM A-RELATED"/>
    <property type="match status" value="1"/>
</dbReference>
<dbReference type="InterPro" id="IPR015876">
    <property type="entry name" value="Acyl-CoA_DS"/>
</dbReference>
<comment type="similarity">
    <text evidence="2 13">Belongs to the fatty acid desaturase type 1 family.</text>
</comment>
<feature type="transmembrane region" description="Helical" evidence="14">
    <location>
        <begin position="55"/>
        <end position="76"/>
    </location>
</feature>
<evidence type="ECO:0000256" key="12">
    <source>
        <dbReference type="ARBA" id="ARBA00023160"/>
    </source>
</evidence>
<evidence type="ECO:0000256" key="10">
    <source>
        <dbReference type="ARBA" id="ARBA00023098"/>
    </source>
</evidence>
<dbReference type="RefSeq" id="XP_013775282.1">
    <property type="nucleotide sequence ID" value="XM_013919828.2"/>
</dbReference>
<dbReference type="GeneID" id="106460145"/>
<dbReference type="Proteomes" id="UP000694941">
    <property type="component" value="Unplaced"/>
</dbReference>
<evidence type="ECO:0000256" key="13">
    <source>
        <dbReference type="RuleBase" id="RU000581"/>
    </source>
</evidence>
<dbReference type="RefSeq" id="XP_013775283.1">
    <property type="nucleotide sequence ID" value="XM_013919829.2"/>
</dbReference>
<evidence type="ECO:0000256" key="5">
    <source>
        <dbReference type="ARBA" id="ARBA00022723"/>
    </source>
</evidence>
<keyword evidence="11 14" id="KW-0472">Membrane</keyword>
<protein>
    <submittedName>
        <fullName evidence="17 18">Acyl-CoA desaturase-like</fullName>
    </submittedName>
</protein>
<evidence type="ECO:0000256" key="11">
    <source>
        <dbReference type="ARBA" id="ARBA00023136"/>
    </source>
</evidence>